<protein>
    <submittedName>
        <fullName evidence="1">Uncharacterized protein</fullName>
    </submittedName>
</protein>
<accession>A0ABU6SU46</accession>
<evidence type="ECO:0000313" key="2">
    <source>
        <dbReference type="Proteomes" id="UP001341840"/>
    </source>
</evidence>
<gene>
    <name evidence="1" type="ORF">PIB30_081920</name>
</gene>
<dbReference type="EMBL" id="JASCZI010061657">
    <property type="protein sequence ID" value="MED6139238.1"/>
    <property type="molecule type" value="Genomic_DNA"/>
</dbReference>
<reference evidence="1 2" key="1">
    <citation type="journal article" date="2023" name="Plants (Basel)">
        <title>Bridging the Gap: Combining Genomics and Transcriptomics Approaches to Understand Stylosanthes scabra, an Orphan Legume from the Brazilian Caatinga.</title>
        <authorList>
            <person name="Ferreira-Neto J.R.C."/>
            <person name="da Silva M.D."/>
            <person name="Binneck E."/>
            <person name="de Melo N.F."/>
            <person name="da Silva R.H."/>
            <person name="de Melo A.L.T.M."/>
            <person name="Pandolfi V."/>
            <person name="Bustamante F.O."/>
            <person name="Brasileiro-Vidal A.C."/>
            <person name="Benko-Iseppon A.M."/>
        </authorList>
    </citation>
    <scope>NUCLEOTIDE SEQUENCE [LARGE SCALE GENOMIC DNA]</scope>
    <source>
        <tissue evidence="1">Leaves</tissue>
    </source>
</reference>
<dbReference type="Proteomes" id="UP001341840">
    <property type="component" value="Unassembled WGS sequence"/>
</dbReference>
<evidence type="ECO:0000313" key="1">
    <source>
        <dbReference type="EMBL" id="MED6139238.1"/>
    </source>
</evidence>
<comment type="caution">
    <text evidence="1">The sequence shown here is derived from an EMBL/GenBank/DDBJ whole genome shotgun (WGS) entry which is preliminary data.</text>
</comment>
<proteinExistence type="predicted"/>
<name>A0ABU6SU46_9FABA</name>
<keyword evidence="2" id="KW-1185">Reference proteome</keyword>
<sequence>MGDTVSGSSVQEAMINVLEVAVQFVLEEVSLTLDDVEFVFYDRKLVGWLTGEKNVDWNHRFLRNACRARIQAPQDVKIVYELPKNFNVRNAWCKTPSFATLFLSDVAWTMMMTILRLWYENSATLLPYDTLLTVLQKRIKHSYFIRTTQEHLECSASNSKNIITPSPNHHHFHHSHLHLKPLINIFSSSSSYLKNKNDSLKRPSARLVSKLE</sequence>
<organism evidence="1 2">
    <name type="scientific">Stylosanthes scabra</name>
    <dbReference type="NCBI Taxonomy" id="79078"/>
    <lineage>
        <taxon>Eukaryota</taxon>
        <taxon>Viridiplantae</taxon>
        <taxon>Streptophyta</taxon>
        <taxon>Embryophyta</taxon>
        <taxon>Tracheophyta</taxon>
        <taxon>Spermatophyta</taxon>
        <taxon>Magnoliopsida</taxon>
        <taxon>eudicotyledons</taxon>
        <taxon>Gunneridae</taxon>
        <taxon>Pentapetalae</taxon>
        <taxon>rosids</taxon>
        <taxon>fabids</taxon>
        <taxon>Fabales</taxon>
        <taxon>Fabaceae</taxon>
        <taxon>Papilionoideae</taxon>
        <taxon>50 kb inversion clade</taxon>
        <taxon>dalbergioids sensu lato</taxon>
        <taxon>Dalbergieae</taxon>
        <taxon>Pterocarpus clade</taxon>
        <taxon>Stylosanthes</taxon>
    </lineage>
</organism>